<evidence type="ECO:0000256" key="4">
    <source>
        <dbReference type="ARBA" id="ARBA00022801"/>
    </source>
</evidence>
<dbReference type="InterPro" id="IPR051056">
    <property type="entry name" value="Glycosyl_Hydrolase_73"/>
</dbReference>
<feature type="compositionally biased region" description="Pro residues" evidence="6">
    <location>
        <begin position="285"/>
        <end position="297"/>
    </location>
</feature>
<dbReference type="CDD" id="cd00118">
    <property type="entry name" value="LysM"/>
    <property type="match status" value="4"/>
</dbReference>
<feature type="domain" description="LysM" evidence="7">
    <location>
        <begin position="387"/>
        <end position="430"/>
    </location>
</feature>
<reference evidence="8" key="1">
    <citation type="submission" date="2022-10" db="EMBL/GenBank/DDBJ databases">
        <authorList>
            <person name="Turner M.S."/>
            <person name="Huang W."/>
        </authorList>
    </citation>
    <scope>NUCLEOTIDE SEQUENCE</scope>
    <source>
        <strain evidence="8">593</strain>
    </source>
</reference>
<dbReference type="PROSITE" id="PS51782">
    <property type="entry name" value="LYSM"/>
    <property type="match status" value="4"/>
</dbReference>
<evidence type="ECO:0000256" key="2">
    <source>
        <dbReference type="ARBA" id="ARBA00022529"/>
    </source>
</evidence>
<accession>A0AB35KE84</accession>
<dbReference type="InterPro" id="IPR002901">
    <property type="entry name" value="MGlyc_endo_b_GlcNAc-like_dom"/>
</dbReference>
<dbReference type="SUPFAM" id="SSF54106">
    <property type="entry name" value="LysM domain"/>
    <property type="match status" value="4"/>
</dbReference>
<dbReference type="Gene3D" id="4.10.80.30">
    <property type="entry name" value="DNA polymerase, domain 6"/>
    <property type="match status" value="1"/>
</dbReference>
<dbReference type="SMART" id="SM00047">
    <property type="entry name" value="LYZ2"/>
    <property type="match status" value="1"/>
</dbReference>
<dbReference type="Pfam" id="PF01476">
    <property type="entry name" value="LysM"/>
    <property type="match status" value="4"/>
</dbReference>
<dbReference type="Gene3D" id="1.10.530.10">
    <property type="match status" value="1"/>
</dbReference>
<evidence type="ECO:0000256" key="6">
    <source>
        <dbReference type="SAM" id="MobiDB-lite"/>
    </source>
</evidence>
<dbReference type="Gene3D" id="3.10.350.10">
    <property type="entry name" value="LysM domain"/>
    <property type="match status" value="4"/>
</dbReference>
<protein>
    <recommendedName>
        <fullName evidence="5">Peptidoglycan hydrolase</fullName>
    </recommendedName>
</protein>
<evidence type="ECO:0000256" key="1">
    <source>
        <dbReference type="ARBA" id="ARBA00010266"/>
    </source>
</evidence>
<evidence type="ECO:0000313" key="8">
    <source>
        <dbReference type="EMBL" id="MDG5049560.1"/>
    </source>
</evidence>
<organism evidence="8 9">
    <name type="scientific">Lactococcus lactis</name>
    <dbReference type="NCBI Taxonomy" id="1358"/>
    <lineage>
        <taxon>Bacteria</taxon>
        <taxon>Bacillati</taxon>
        <taxon>Bacillota</taxon>
        <taxon>Bacilli</taxon>
        <taxon>Lactobacillales</taxon>
        <taxon>Streptococcaceae</taxon>
        <taxon>Lactococcus</taxon>
    </lineage>
</organism>
<feature type="compositionally biased region" description="Pro residues" evidence="6">
    <location>
        <begin position="362"/>
        <end position="372"/>
    </location>
</feature>
<keyword evidence="3" id="KW-0081">Bacteriolytic enzyme</keyword>
<dbReference type="InterPro" id="IPR018392">
    <property type="entry name" value="LysM"/>
</dbReference>
<feature type="region of interest" description="Disordered" evidence="6">
    <location>
        <begin position="278"/>
        <end position="305"/>
    </location>
</feature>
<dbReference type="InterPro" id="IPR036779">
    <property type="entry name" value="LysM_dom_sf"/>
</dbReference>
<evidence type="ECO:0000256" key="3">
    <source>
        <dbReference type="ARBA" id="ARBA00022638"/>
    </source>
</evidence>
<feature type="region of interest" description="Disordered" evidence="6">
    <location>
        <begin position="357"/>
        <end position="383"/>
    </location>
</feature>
<dbReference type="SMART" id="SM00257">
    <property type="entry name" value="LysM"/>
    <property type="match status" value="4"/>
</dbReference>
<keyword evidence="2" id="KW-0929">Antimicrobial</keyword>
<dbReference type="AlphaFoldDB" id="A0AB35KE84"/>
<proteinExistence type="inferred from homology"/>
<dbReference type="GO" id="GO:0042742">
    <property type="term" value="P:defense response to bacterium"/>
    <property type="evidence" value="ECO:0007669"/>
    <property type="project" value="UniProtKB-KW"/>
</dbReference>
<sequence length="499" mass="54683">MAQSRIKVKNRHLKKQEFKYKKPAIKIASLALVSCAISSPVHQMLNLRTDKVEADALIGQQSYIQSLANSAKPVADANGLYPSVMIAQALLESDWGKSTLSRAPYNNLFGIQGSYNGNCVYMKTQEYINGRYVEKVMPFRKYPSLAESFADNAHVLKTTNFGNGYYYAETWRANASTYQQATSALTGKYATDPNYGNSLNNIIQRYNLTQYDGTGNVSPASSNSQNNVQPSSAQIYTVRSGDSLWSISQKYNVSINQIKALNNLRSDMIYVGQKLKVSQGSSTPAPAPTPKPTPTPANHPSTTPTVVSNRTIRVVSGNTLSGLAYQYKTTVAQLKAWNNLRSDMIYVGQTLIVSKTTSSTPAPVPKPTPKPANHPNTTPTPTVVSNKTIRVVSGNTLSGIAYQYKTTVAQLKAWNNLRSDMIYVGQTLIVSKTASSAPSRPTPTPAANHPSSSIQTHKVVSGDSLWKLSHIYGASIQQLRTWNHLNSYIIYIGQTLRVR</sequence>
<feature type="domain" description="LysM" evidence="7">
    <location>
        <begin position="234"/>
        <end position="277"/>
    </location>
</feature>
<dbReference type="EMBL" id="JAOWLO010000008">
    <property type="protein sequence ID" value="MDG5049560.1"/>
    <property type="molecule type" value="Genomic_DNA"/>
</dbReference>
<feature type="domain" description="LysM" evidence="7">
    <location>
        <begin position="455"/>
        <end position="498"/>
    </location>
</feature>
<dbReference type="Pfam" id="PF01832">
    <property type="entry name" value="Glucosaminidase"/>
    <property type="match status" value="1"/>
</dbReference>
<dbReference type="GO" id="GO:0004040">
    <property type="term" value="F:amidase activity"/>
    <property type="evidence" value="ECO:0007669"/>
    <property type="project" value="InterPro"/>
</dbReference>
<evidence type="ECO:0000256" key="5">
    <source>
        <dbReference type="ARBA" id="ARBA00032108"/>
    </source>
</evidence>
<dbReference type="GO" id="GO:0031640">
    <property type="term" value="P:killing of cells of another organism"/>
    <property type="evidence" value="ECO:0007669"/>
    <property type="project" value="UniProtKB-KW"/>
</dbReference>
<keyword evidence="4" id="KW-0378">Hydrolase</keyword>
<comment type="similarity">
    <text evidence="1">Belongs to the glycosyl hydrolase 73 family.</text>
</comment>
<reference evidence="8" key="2">
    <citation type="journal article" date="2023" name="Food Microbiol.">
        <title>Evaluation of the fermentation potential of lactic acid bacteria isolated from herbs, fruits and vegetables as starter cultures in nut-based milk alternatives.</title>
        <authorList>
            <person name="Huang W."/>
            <person name="Dong A."/>
            <person name="Pham H.T."/>
            <person name="Zhou C."/>
            <person name="Huo Z."/>
            <person name="Watjen A.P."/>
            <person name="Prakash S."/>
            <person name="Bang-Berthelsen C.H."/>
            <person name="Turner M.S."/>
        </authorList>
    </citation>
    <scope>NUCLEOTIDE SEQUENCE</scope>
    <source>
        <strain evidence="8">593</strain>
    </source>
</reference>
<comment type="caution">
    <text evidence="8">The sequence shown here is derived from an EMBL/GenBank/DDBJ whole genome shotgun (WGS) entry which is preliminary data.</text>
</comment>
<name>A0AB35KE84_9LACT</name>
<evidence type="ECO:0000259" key="7">
    <source>
        <dbReference type="PROSITE" id="PS51782"/>
    </source>
</evidence>
<dbReference type="PANTHER" id="PTHR33308">
    <property type="entry name" value="PEPTIDOGLYCAN HYDROLASE FLGJ"/>
    <property type="match status" value="1"/>
</dbReference>
<feature type="region of interest" description="Disordered" evidence="6">
    <location>
        <begin position="434"/>
        <end position="455"/>
    </location>
</feature>
<gene>
    <name evidence="8" type="ORF">OGZ38_10430</name>
</gene>
<feature type="domain" description="LysM" evidence="7">
    <location>
        <begin position="310"/>
        <end position="353"/>
    </location>
</feature>
<evidence type="ECO:0000313" key="9">
    <source>
        <dbReference type="Proteomes" id="UP001152820"/>
    </source>
</evidence>
<dbReference type="Proteomes" id="UP001152820">
    <property type="component" value="Unassembled WGS sequence"/>
</dbReference>
<dbReference type="PANTHER" id="PTHR33308:SF9">
    <property type="entry name" value="PEPTIDOGLYCAN HYDROLASE FLGJ"/>
    <property type="match status" value="1"/>
</dbReference>
<dbReference type="PRINTS" id="PR01002">
    <property type="entry name" value="FLGFLGJ"/>
</dbReference>
<dbReference type="RefSeq" id="WP_278201607.1">
    <property type="nucleotide sequence ID" value="NZ_JAOWLO010000008.1"/>
</dbReference>
<feature type="compositionally biased region" description="Low complexity" evidence="6">
    <location>
        <begin position="373"/>
        <end position="383"/>
    </location>
</feature>